<evidence type="ECO:0000313" key="3">
    <source>
        <dbReference type="Proteomes" id="UP000034883"/>
    </source>
</evidence>
<dbReference type="PROSITE" id="PS51257">
    <property type="entry name" value="PROKAR_LIPOPROTEIN"/>
    <property type="match status" value="1"/>
</dbReference>
<accession>A0A0F6SHF6</accession>
<proteinExistence type="predicted"/>
<keyword evidence="1" id="KW-0732">Signal</keyword>
<feature type="chain" id="PRO_5002509594" description="Cytochrome c domain-containing protein" evidence="1">
    <location>
        <begin position="22"/>
        <end position="238"/>
    </location>
</feature>
<evidence type="ECO:0008006" key="4">
    <source>
        <dbReference type="Google" id="ProtNLM"/>
    </source>
</evidence>
<organism evidence="2 3">
    <name type="scientific">Sandaracinus amylolyticus</name>
    <dbReference type="NCBI Taxonomy" id="927083"/>
    <lineage>
        <taxon>Bacteria</taxon>
        <taxon>Pseudomonadati</taxon>
        <taxon>Myxococcota</taxon>
        <taxon>Polyangia</taxon>
        <taxon>Polyangiales</taxon>
        <taxon>Sandaracinaceae</taxon>
        <taxon>Sandaracinus</taxon>
    </lineage>
</organism>
<name>A0A0F6SHF6_9BACT</name>
<dbReference type="AlphaFoldDB" id="A0A0F6SHF6"/>
<dbReference type="Proteomes" id="UP000034883">
    <property type="component" value="Chromosome"/>
</dbReference>
<evidence type="ECO:0000256" key="1">
    <source>
        <dbReference type="SAM" id="SignalP"/>
    </source>
</evidence>
<keyword evidence="3" id="KW-1185">Reference proteome</keyword>
<reference evidence="2 3" key="1">
    <citation type="submission" date="2015-03" db="EMBL/GenBank/DDBJ databases">
        <title>Genome assembly of Sandaracinus amylolyticus DSM 53668.</title>
        <authorList>
            <person name="Sharma G."/>
            <person name="Subramanian S."/>
        </authorList>
    </citation>
    <scope>NUCLEOTIDE SEQUENCE [LARGE SCALE GENOMIC DNA]</scope>
    <source>
        <strain evidence="2 3">DSM 53668</strain>
    </source>
</reference>
<protein>
    <recommendedName>
        <fullName evidence="4">Cytochrome c domain-containing protein</fullName>
    </recommendedName>
</protein>
<dbReference type="OrthoDB" id="5520238at2"/>
<sequence length="238" mass="25771">MVRSFALLMLVLVGCSPAPRATSDASASRDASTSTRCVAPEGVSASPRTIDEVVALINALPSPVTIPCFLEALDRPLYVEATLSRVSAQPAFGERSPRIFLFVGDLVLSIVPDGEGAPLLEMSEFVEETRSRKAELHMPIATPVSSAAPYERVLYETGTTCGGCHRSEERDETIDFTDAFVSGALRPRDDDLVDLDALRSEWLACSPQEEPDRCAMLEALFAHGLVAHRSFPEHIPTL</sequence>
<dbReference type="KEGG" id="samy:DB32_007508"/>
<feature type="signal peptide" evidence="1">
    <location>
        <begin position="1"/>
        <end position="21"/>
    </location>
</feature>
<dbReference type="EMBL" id="CP011125">
    <property type="protein sequence ID" value="AKF10359.1"/>
    <property type="molecule type" value="Genomic_DNA"/>
</dbReference>
<dbReference type="STRING" id="927083.DB32_007508"/>
<dbReference type="RefSeq" id="WP_053237330.1">
    <property type="nucleotide sequence ID" value="NZ_CP011125.1"/>
</dbReference>
<gene>
    <name evidence="2" type="ORF">DB32_007508</name>
</gene>
<evidence type="ECO:0000313" key="2">
    <source>
        <dbReference type="EMBL" id="AKF10359.1"/>
    </source>
</evidence>